<dbReference type="AlphaFoldDB" id="A0A6I4TBC2"/>
<name>A0A6I4TBC2_9SPHN</name>
<gene>
    <name evidence="2" type="ORF">GRI40_01915</name>
</gene>
<accession>A0A6I4TBC2</accession>
<reference evidence="2 3" key="1">
    <citation type="submission" date="2019-12" db="EMBL/GenBank/DDBJ databases">
        <title>Genomic-based taxomic classification of the family Erythrobacteraceae.</title>
        <authorList>
            <person name="Xu L."/>
        </authorList>
    </citation>
    <scope>NUCLEOTIDE SEQUENCE [LARGE SCALE GENOMIC DNA]</scope>
    <source>
        <strain evidence="2 3">100921-2</strain>
    </source>
</reference>
<keyword evidence="3" id="KW-1185">Reference proteome</keyword>
<dbReference type="RefSeq" id="WP_160609776.1">
    <property type="nucleotide sequence ID" value="NZ_WTZA01000001.1"/>
</dbReference>
<protein>
    <recommendedName>
        <fullName evidence="1">PilZ domain-containing protein</fullName>
    </recommendedName>
</protein>
<dbReference type="GO" id="GO:0035438">
    <property type="term" value="F:cyclic-di-GMP binding"/>
    <property type="evidence" value="ECO:0007669"/>
    <property type="project" value="InterPro"/>
</dbReference>
<dbReference type="Pfam" id="PF07238">
    <property type="entry name" value="PilZ"/>
    <property type="match status" value="1"/>
</dbReference>
<sequence length="138" mass="14996">MEPLRVYEPDDFFERRASRRVEVTCEAVLETMTSRASGSLWDISESGARLAVIDPPQAGSTALLRWAGREAVCTVIWSENGQCGVSFARALDPAVVVETASVNRVIEMPIAHVGNIAQGRKRSAFRASFQTVADVAAE</sequence>
<dbReference type="Proteomes" id="UP000439522">
    <property type="component" value="Unassembled WGS sequence"/>
</dbReference>
<organism evidence="2 3">
    <name type="scientific">Tsuneonella aeria</name>
    <dbReference type="NCBI Taxonomy" id="1837929"/>
    <lineage>
        <taxon>Bacteria</taxon>
        <taxon>Pseudomonadati</taxon>
        <taxon>Pseudomonadota</taxon>
        <taxon>Alphaproteobacteria</taxon>
        <taxon>Sphingomonadales</taxon>
        <taxon>Erythrobacteraceae</taxon>
        <taxon>Tsuneonella</taxon>
    </lineage>
</organism>
<dbReference type="InterPro" id="IPR009875">
    <property type="entry name" value="PilZ_domain"/>
</dbReference>
<evidence type="ECO:0000313" key="2">
    <source>
        <dbReference type="EMBL" id="MXO73977.1"/>
    </source>
</evidence>
<dbReference type="OrthoDB" id="7505938at2"/>
<comment type="caution">
    <text evidence="2">The sequence shown here is derived from an EMBL/GenBank/DDBJ whole genome shotgun (WGS) entry which is preliminary data.</text>
</comment>
<evidence type="ECO:0000259" key="1">
    <source>
        <dbReference type="Pfam" id="PF07238"/>
    </source>
</evidence>
<feature type="domain" description="PilZ" evidence="1">
    <location>
        <begin position="14"/>
        <end position="93"/>
    </location>
</feature>
<evidence type="ECO:0000313" key="3">
    <source>
        <dbReference type="Proteomes" id="UP000439522"/>
    </source>
</evidence>
<proteinExistence type="predicted"/>
<dbReference type="EMBL" id="WTZA01000001">
    <property type="protein sequence ID" value="MXO73977.1"/>
    <property type="molecule type" value="Genomic_DNA"/>
</dbReference>
<dbReference type="SUPFAM" id="SSF141371">
    <property type="entry name" value="PilZ domain-like"/>
    <property type="match status" value="1"/>
</dbReference>